<evidence type="ECO:0000256" key="1">
    <source>
        <dbReference type="SAM" id="Phobius"/>
    </source>
</evidence>
<reference evidence="2" key="1">
    <citation type="journal article" date="2023" name="Mol. Ecol. Resour.">
        <title>Chromosome-level genome assembly of a triploid poplar Populus alba 'Berolinensis'.</title>
        <authorList>
            <person name="Chen S."/>
            <person name="Yu Y."/>
            <person name="Wang X."/>
            <person name="Wang S."/>
            <person name="Zhang T."/>
            <person name="Zhou Y."/>
            <person name="He R."/>
            <person name="Meng N."/>
            <person name="Wang Y."/>
            <person name="Liu W."/>
            <person name="Liu Z."/>
            <person name="Liu J."/>
            <person name="Guo Q."/>
            <person name="Huang H."/>
            <person name="Sederoff R.R."/>
            <person name="Wang G."/>
            <person name="Qu G."/>
            <person name="Chen S."/>
        </authorList>
    </citation>
    <scope>NUCLEOTIDE SEQUENCE</scope>
    <source>
        <strain evidence="2">SC-2020</strain>
    </source>
</reference>
<dbReference type="EMBL" id="JAQIZT010000007">
    <property type="protein sequence ID" value="KAJ6989832.1"/>
    <property type="molecule type" value="Genomic_DNA"/>
</dbReference>
<keyword evidence="1" id="KW-1133">Transmembrane helix</keyword>
<name>A0AAD6QGB0_9ROSI</name>
<accession>A0AAD6QGB0</accession>
<keyword evidence="1" id="KW-0472">Membrane</keyword>
<keyword evidence="3" id="KW-1185">Reference proteome</keyword>
<comment type="caution">
    <text evidence="2">The sequence shown here is derived from an EMBL/GenBank/DDBJ whole genome shotgun (WGS) entry which is preliminary data.</text>
</comment>
<dbReference type="Proteomes" id="UP001164929">
    <property type="component" value="Chromosome 7"/>
</dbReference>
<organism evidence="2 3">
    <name type="scientific">Populus alba x Populus x berolinensis</name>
    <dbReference type="NCBI Taxonomy" id="444605"/>
    <lineage>
        <taxon>Eukaryota</taxon>
        <taxon>Viridiplantae</taxon>
        <taxon>Streptophyta</taxon>
        <taxon>Embryophyta</taxon>
        <taxon>Tracheophyta</taxon>
        <taxon>Spermatophyta</taxon>
        <taxon>Magnoliopsida</taxon>
        <taxon>eudicotyledons</taxon>
        <taxon>Gunneridae</taxon>
        <taxon>Pentapetalae</taxon>
        <taxon>rosids</taxon>
        <taxon>fabids</taxon>
        <taxon>Malpighiales</taxon>
        <taxon>Salicaceae</taxon>
        <taxon>Saliceae</taxon>
        <taxon>Populus</taxon>
    </lineage>
</organism>
<gene>
    <name evidence="2" type="ORF">NC653_018361</name>
</gene>
<protein>
    <submittedName>
        <fullName evidence="2">Uncharacterized protein</fullName>
    </submittedName>
</protein>
<dbReference type="AlphaFoldDB" id="A0AAD6QGB0"/>
<evidence type="ECO:0000313" key="3">
    <source>
        <dbReference type="Proteomes" id="UP001164929"/>
    </source>
</evidence>
<evidence type="ECO:0000313" key="2">
    <source>
        <dbReference type="EMBL" id="KAJ6989832.1"/>
    </source>
</evidence>
<feature type="transmembrane region" description="Helical" evidence="1">
    <location>
        <begin position="47"/>
        <end position="66"/>
    </location>
</feature>
<proteinExistence type="predicted"/>
<sequence length="74" mass="8455">MAGGEWLLHTSSMVSEIEGFCITEHLRFLFQNIARRCDDVAFSPVNFSWLLLVVVPVAMHVFELIIGDYHKSMV</sequence>
<keyword evidence="1" id="KW-0812">Transmembrane</keyword>